<feature type="domain" description="Phage capsid-like C-terminal" evidence="3">
    <location>
        <begin position="167"/>
        <end position="435"/>
    </location>
</feature>
<feature type="coiled-coil region" evidence="2">
    <location>
        <begin position="1"/>
        <end position="70"/>
    </location>
</feature>
<dbReference type="Gene3D" id="3.30.2320.10">
    <property type="entry name" value="hypothetical protein PF0899 domain"/>
    <property type="match status" value="1"/>
</dbReference>
<accession>A0A378XWG1</accession>
<sequence>MKKTKAELQQERAALIQNQREILNRAKTRAEDTELTEEEVTEFERINTEIAALEERIAALEKQAGLEEELAKREGTLDDPASARYRPSAAALGGSPVQAKLKDTAGFSSFGEFVNALRFGDSKGRIHNLKVNENQGGGVEVPEAFRDQVMSFRNEFTLGGDGGAQPFIPTQFRPDKVLQLNAPDSIVRPRATVLPAGSPPDSKITIPALDQGSNGVYGGVEVKWIEEGGNKPETDADMKEVTLEPHEVAATTVVTDKLLRNWQAADSFIRTLLENAMTAAEDIAFLTGDGVGKPLGVSTAAGGLTVKRKTANQIAYIDVVNMLASLLPESVGNATFIAHQSTLPQLMTMQDPAGRYIYIQGDATRGVPSTLLGIPIKFTGRTKPLGSKGDLQLVDFMYYLIKDGSGPFIDASEHVLFRQNKTVIKAFWNVDGKPWVIEPLTLEDGVTKVSPYVTLDVPTA</sequence>
<evidence type="ECO:0000259" key="3">
    <source>
        <dbReference type="Pfam" id="PF05065"/>
    </source>
</evidence>
<dbReference type="InterPro" id="IPR054612">
    <property type="entry name" value="Phage_capsid-like_C"/>
</dbReference>
<name>A0A378XWG1_PAEPO</name>
<dbReference type="Pfam" id="PF05065">
    <property type="entry name" value="Phage_capsid"/>
    <property type="match status" value="1"/>
</dbReference>
<dbReference type="Proteomes" id="UP000254400">
    <property type="component" value="Unassembled WGS sequence"/>
</dbReference>
<gene>
    <name evidence="4" type="ORF">NCTC10343_01301</name>
</gene>
<dbReference type="EMBL" id="UGSC01000001">
    <property type="protein sequence ID" value="SUA67476.1"/>
    <property type="molecule type" value="Genomic_DNA"/>
</dbReference>
<organism evidence="4 5">
    <name type="scientific">Paenibacillus polymyxa</name>
    <name type="common">Bacillus polymyxa</name>
    <dbReference type="NCBI Taxonomy" id="1406"/>
    <lineage>
        <taxon>Bacteria</taxon>
        <taxon>Bacillati</taxon>
        <taxon>Bacillota</taxon>
        <taxon>Bacilli</taxon>
        <taxon>Bacillales</taxon>
        <taxon>Paenibacillaceae</taxon>
        <taxon>Paenibacillus</taxon>
    </lineage>
</organism>
<dbReference type="InterPro" id="IPR024455">
    <property type="entry name" value="Phage_capsid"/>
</dbReference>
<evidence type="ECO:0000313" key="4">
    <source>
        <dbReference type="EMBL" id="SUA67476.1"/>
    </source>
</evidence>
<evidence type="ECO:0000313" key="5">
    <source>
        <dbReference type="Proteomes" id="UP000254400"/>
    </source>
</evidence>
<proteinExistence type="predicted"/>
<evidence type="ECO:0000256" key="2">
    <source>
        <dbReference type="SAM" id="Coils"/>
    </source>
</evidence>
<dbReference type="NCBIfam" id="TIGR01554">
    <property type="entry name" value="major_cap_HK97"/>
    <property type="match status" value="1"/>
</dbReference>
<dbReference type="GeneID" id="93350096"/>
<evidence type="ECO:0000256" key="1">
    <source>
        <dbReference type="ARBA" id="ARBA00004328"/>
    </source>
</evidence>
<dbReference type="AlphaFoldDB" id="A0A378XWG1"/>
<protein>
    <submittedName>
        <fullName evidence="4">Predicted phage phi-C31 gp36 major capsid-like protein</fullName>
    </submittedName>
</protein>
<dbReference type="RefSeq" id="WP_019686494.1">
    <property type="nucleotide sequence ID" value="NZ_CP036496.1"/>
</dbReference>
<comment type="subcellular location">
    <subcellularLocation>
        <location evidence="1">Virion</location>
    </subcellularLocation>
</comment>
<keyword evidence="2" id="KW-0175">Coiled coil</keyword>
<dbReference type="SUPFAM" id="SSF56563">
    <property type="entry name" value="Major capsid protein gp5"/>
    <property type="match status" value="1"/>
</dbReference>
<dbReference type="Gene3D" id="3.30.2400.10">
    <property type="entry name" value="Major capsid protein gp5"/>
    <property type="match status" value="1"/>
</dbReference>
<reference evidence="4 5" key="1">
    <citation type="submission" date="2018-06" db="EMBL/GenBank/DDBJ databases">
        <authorList>
            <consortium name="Pathogen Informatics"/>
            <person name="Doyle S."/>
        </authorList>
    </citation>
    <scope>NUCLEOTIDE SEQUENCE [LARGE SCALE GENOMIC DNA]</scope>
    <source>
        <strain evidence="4 5">NCTC10343</strain>
    </source>
</reference>